<sequence>MTPPLTRREFLLGVLWLGPRTPGEVLELAKVYSGRSPALFSPEEVEKAVDHFLVAGLARLDREGRLVLERKSLHPSLREAAEHIAGILSKTLSPPPG</sequence>
<dbReference type="GeneID" id="17110197"/>
<dbReference type="STRING" id="1198449.ACAM_0813"/>
<gene>
    <name evidence="1" type="ORF">ACAM_0813</name>
</gene>
<dbReference type="Proteomes" id="UP000016887">
    <property type="component" value="Chromosome"/>
</dbReference>
<dbReference type="eggNOG" id="arCOG14600">
    <property type="taxonomic scope" value="Archaea"/>
</dbReference>
<organism evidence="1 2">
    <name type="scientific">Aeropyrum camini SY1 = JCM 12091</name>
    <dbReference type="NCBI Taxonomy" id="1198449"/>
    <lineage>
        <taxon>Archaea</taxon>
        <taxon>Thermoproteota</taxon>
        <taxon>Thermoprotei</taxon>
        <taxon>Desulfurococcales</taxon>
        <taxon>Desulfurococcaceae</taxon>
        <taxon>Aeropyrum</taxon>
    </lineage>
</organism>
<dbReference type="EMBL" id="AP012489">
    <property type="protein sequence ID" value="BAN90282.1"/>
    <property type="molecule type" value="Genomic_DNA"/>
</dbReference>
<accession>U3T9S1</accession>
<dbReference type="RefSeq" id="WP_022541555.1">
    <property type="nucleotide sequence ID" value="NC_022521.1"/>
</dbReference>
<dbReference type="OrthoDB" id="374192at2157"/>
<keyword evidence="2" id="KW-1185">Reference proteome</keyword>
<dbReference type="KEGG" id="acj:ACAM_0813"/>
<evidence type="ECO:0000313" key="2">
    <source>
        <dbReference type="Proteomes" id="UP000016887"/>
    </source>
</evidence>
<name>U3T9S1_9CREN</name>
<protein>
    <submittedName>
        <fullName evidence="1">Acyl-CoA dehydrogenase</fullName>
    </submittedName>
</protein>
<dbReference type="AlphaFoldDB" id="U3T9S1"/>
<evidence type="ECO:0000313" key="1">
    <source>
        <dbReference type="EMBL" id="BAN90282.1"/>
    </source>
</evidence>
<reference evidence="1 2" key="1">
    <citation type="journal article" date="2013" name="Appl. Environ. Microbiol.">
        <title>Variation of the Virus-Related Elements within Syntenic Genomes of the Hyperthermophilic Archaeon Aeropyrum.</title>
        <authorList>
            <person name="Daifuku T."/>
            <person name="Yoshida T."/>
            <person name="Kitamura T."/>
            <person name="Kawaichi S."/>
            <person name="Inoue T."/>
            <person name="Nomura K."/>
            <person name="Yoshida Y."/>
            <person name="Kuno S."/>
            <person name="Sako Y."/>
        </authorList>
    </citation>
    <scope>NUCLEOTIDE SEQUENCE [LARGE SCALE GENOMIC DNA]</scope>
    <source>
        <strain evidence="1 2">SY1</strain>
    </source>
</reference>
<proteinExistence type="predicted"/>